<evidence type="ECO:0000256" key="1">
    <source>
        <dbReference type="SAM" id="MobiDB-lite"/>
    </source>
</evidence>
<sequence>MAKLLPCVVLMVAVVALCNVWLPAFVPSRAGQSLRRGAHLSTAVRASAALGAPPAPSAPAPSAPALFPDSTDEAAADSIDDAATKLFATYSPSLEELDSLPPASGRLPTNANPLEVLQAVYKALVVGGSGRRAA</sequence>
<dbReference type="AlphaFoldDB" id="A0A813EUA0"/>
<organism evidence="2 3">
    <name type="scientific">Polarella glacialis</name>
    <name type="common">Dinoflagellate</name>
    <dbReference type="NCBI Taxonomy" id="89957"/>
    <lineage>
        <taxon>Eukaryota</taxon>
        <taxon>Sar</taxon>
        <taxon>Alveolata</taxon>
        <taxon>Dinophyceae</taxon>
        <taxon>Suessiales</taxon>
        <taxon>Suessiaceae</taxon>
        <taxon>Polarella</taxon>
    </lineage>
</organism>
<name>A0A813EUA0_POLGL</name>
<protein>
    <submittedName>
        <fullName evidence="2">Uncharacterized protein</fullName>
    </submittedName>
</protein>
<evidence type="ECO:0000313" key="3">
    <source>
        <dbReference type="Proteomes" id="UP000654075"/>
    </source>
</evidence>
<dbReference type="GO" id="GO:0030076">
    <property type="term" value="C:light-harvesting complex"/>
    <property type="evidence" value="ECO:0007669"/>
    <property type="project" value="InterPro"/>
</dbReference>
<dbReference type="EMBL" id="CAJNNV010014449">
    <property type="protein sequence ID" value="CAE8602595.1"/>
    <property type="molecule type" value="Genomic_DNA"/>
</dbReference>
<feature type="compositionally biased region" description="Pro residues" evidence="1">
    <location>
        <begin position="53"/>
        <end position="62"/>
    </location>
</feature>
<feature type="region of interest" description="Disordered" evidence="1">
    <location>
        <begin position="50"/>
        <end position="74"/>
    </location>
</feature>
<dbReference type="SUPFAM" id="SSF48608">
    <property type="entry name" value="Peridinin-chlorophyll protein"/>
    <property type="match status" value="1"/>
</dbReference>
<evidence type="ECO:0000313" key="2">
    <source>
        <dbReference type="EMBL" id="CAE8602595.1"/>
    </source>
</evidence>
<accession>A0A813EUA0</accession>
<gene>
    <name evidence="2" type="ORF">PGLA1383_LOCUS20827</name>
</gene>
<dbReference type="Proteomes" id="UP000654075">
    <property type="component" value="Unassembled WGS sequence"/>
</dbReference>
<proteinExistence type="predicted"/>
<reference evidence="2" key="1">
    <citation type="submission" date="2021-02" db="EMBL/GenBank/DDBJ databases">
        <authorList>
            <person name="Dougan E. K."/>
            <person name="Rhodes N."/>
            <person name="Thang M."/>
            <person name="Chan C."/>
        </authorList>
    </citation>
    <scope>NUCLEOTIDE SEQUENCE</scope>
</reference>
<comment type="caution">
    <text evidence="2">The sequence shown here is derived from an EMBL/GenBank/DDBJ whole genome shotgun (WGS) entry which is preliminary data.</text>
</comment>
<keyword evidence="3" id="KW-1185">Reference proteome</keyword>
<dbReference type="InterPro" id="IPR036550">
    <property type="entry name" value="Peridinin-chlorophyll-bd_sf"/>
</dbReference>